<dbReference type="FunFam" id="3.40.50.80:FF:000019">
    <property type="entry name" value="NADH-cytochrome b5 reductase"/>
    <property type="match status" value="1"/>
</dbReference>
<evidence type="ECO:0000256" key="5">
    <source>
        <dbReference type="ARBA" id="ARBA00022630"/>
    </source>
</evidence>
<keyword evidence="7" id="KW-1000">Mitochondrion outer membrane</keyword>
<feature type="binding site" evidence="16">
    <location>
        <position position="205"/>
    </location>
    <ligand>
        <name>FAD</name>
        <dbReference type="ChEBI" id="CHEBI:57692"/>
    </ligand>
</feature>
<evidence type="ECO:0000256" key="10">
    <source>
        <dbReference type="ARBA" id="ARBA00023002"/>
    </source>
</evidence>
<comment type="similarity">
    <text evidence="4 17">Belongs to the flavoprotein pyridine nucleotide cytochrome reductase family.</text>
</comment>
<evidence type="ECO:0000256" key="13">
    <source>
        <dbReference type="ARBA" id="ARBA00023136"/>
    </source>
</evidence>
<evidence type="ECO:0000256" key="9">
    <source>
        <dbReference type="ARBA" id="ARBA00022989"/>
    </source>
</evidence>
<comment type="caution">
    <text evidence="18">The sequence shown here is derived from an EMBL/GenBank/DDBJ whole genome shotgun (WGS) entry which is preliminary data.</text>
</comment>
<dbReference type="AlphaFoldDB" id="A0A8H5FHL2"/>
<comment type="catalytic activity">
    <reaction evidence="14 17">
        <text>2 Fe(III)-[cytochrome b5] + NADH = 2 Fe(II)-[cytochrome b5] + NAD(+) + H(+)</text>
        <dbReference type="Rhea" id="RHEA:46680"/>
        <dbReference type="Rhea" id="RHEA-COMP:10438"/>
        <dbReference type="Rhea" id="RHEA-COMP:10439"/>
        <dbReference type="ChEBI" id="CHEBI:15378"/>
        <dbReference type="ChEBI" id="CHEBI:29033"/>
        <dbReference type="ChEBI" id="CHEBI:29034"/>
        <dbReference type="ChEBI" id="CHEBI:57540"/>
        <dbReference type="ChEBI" id="CHEBI:57945"/>
        <dbReference type="EC" id="1.6.2.2"/>
    </reaction>
</comment>
<keyword evidence="13" id="KW-0472">Membrane</keyword>
<accession>A0A8H5FHL2</accession>
<dbReference type="SUPFAM" id="SSF52343">
    <property type="entry name" value="Ferredoxin reductase-like, C-terminal NADP-linked domain"/>
    <property type="match status" value="1"/>
</dbReference>
<feature type="binding site" evidence="16">
    <location>
        <position position="197"/>
    </location>
    <ligand>
        <name>FAD</name>
        <dbReference type="ChEBI" id="CHEBI:57692"/>
    </ligand>
</feature>
<dbReference type="GO" id="GO:0005741">
    <property type="term" value="C:mitochondrial outer membrane"/>
    <property type="evidence" value="ECO:0007669"/>
    <property type="project" value="UniProtKB-SubCell"/>
</dbReference>
<dbReference type="SUPFAM" id="SSF63380">
    <property type="entry name" value="Riboflavin synthase domain-like"/>
    <property type="match status" value="1"/>
</dbReference>
<dbReference type="InterPro" id="IPR008333">
    <property type="entry name" value="Cbr1-like_FAD-bd_dom"/>
</dbReference>
<dbReference type="InterPro" id="IPR017927">
    <property type="entry name" value="FAD-bd_FR_type"/>
</dbReference>
<dbReference type="FunFam" id="2.40.30.10:FF:000032">
    <property type="entry name" value="NADH-cytochrome b5 reductase"/>
    <property type="match status" value="1"/>
</dbReference>
<evidence type="ECO:0000256" key="2">
    <source>
        <dbReference type="ARBA" id="ARBA00004294"/>
    </source>
</evidence>
<name>A0A8H5FHL2_9AGAR</name>
<evidence type="ECO:0000256" key="16">
    <source>
        <dbReference type="PIRSR" id="PIRSR601834-1"/>
    </source>
</evidence>
<comment type="pathway">
    <text evidence="3">Protein modification; peptidyl-diphthamide biosynthesis.</text>
</comment>
<evidence type="ECO:0000256" key="8">
    <source>
        <dbReference type="ARBA" id="ARBA00022827"/>
    </source>
</evidence>
<feature type="binding site" evidence="16">
    <location>
        <position position="178"/>
    </location>
    <ligand>
        <name>FAD</name>
        <dbReference type="ChEBI" id="CHEBI:57692"/>
    </ligand>
</feature>
<dbReference type="InterPro" id="IPR001834">
    <property type="entry name" value="CBR-like"/>
</dbReference>
<protein>
    <recommendedName>
        <fullName evidence="17">NADH-cytochrome b5 reductase</fullName>
        <ecNumber evidence="17">1.6.2.2</ecNumber>
    </recommendedName>
</protein>
<evidence type="ECO:0000256" key="7">
    <source>
        <dbReference type="ARBA" id="ARBA00022787"/>
    </source>
</evidence>
<dbReference type="CDD" id="cd06183">
    <property type="entry name" value="cyt_b5_reduct_like"/>
    <property type="match status" value="1"/>
</dbReference>
<keyword evidence="9" id="KW-1133">Transmembrane helix</keyword>
<keyword evidence="19" id="KW-1185">Reference proteome</keyword>
<dbReference type="Gene3D" id="3.40.50.80">
    <property type="entry name" value="Nucleotide-binding domain of ferredoxin-NADP reductase (FNR) module"/>
    <property type="match status" value="1"/>
</dbReference>
<keyword evidence="6" id="KW-0812">Transmembrane</keyword>
<proteinExistence type="inferred from homology"/>
<reference evidence="18 19" key="1">
    <citation type="journal article" date="2020" name="ISME J.">
        <title>Uncovering the hidden diversity of litter-decomposition mechanisms in mushroom-forming fungi.</title>
        <authorList>
            <person name="Floudas D."/>
            <person name="Bentzer J."/>
            <person name="Ahren D."/>
            <person name="Johansson T."/>
            <person name="Persson P."/>
            <person name="Tunlid A."/>
        </authorList>
    </citation>
    <scope>NUCLEOTIDE SEQUENCE [LARGE SCALE GENOMIC DNA]</scope>
    <source>
        <strain evidence="18 19">CBS 175.51</strain>
    </source>
</reference>
<evidence type="ECO:0000256" key="6">
    <source>
        <dbReference type="ARBA" id="ARBA00022692"/>
    </source>
</evidence>
<dbReference type="Pfam" id="PF00175">
    <property type="entry name" value="NAD_binding_1"/>
    <property type="match status" value="1"/>
</dbReference>
<evidence type="ECO:0000256" key="12">
    <source>
        <dbReference type="ARBA" id="ARBA00023128"/>
    </source>
</evidence>
<evidence type="ECO:0000256" key="11">
    <source>
        <dbReference type="ARBA" id="ARBA00023027"/>
    </source>
</evidence>
<comment type="cofactor">
    <cofactor evidence="1 16 17">
        <name>FAD</name>
        <dbReference type="ChEBI" id="CHEBI:57692"/>
    </cofactor>
</comment>
<evidence type="ECO:0000256" key="1">
    <source>
        <dbReference type="ARBA" id="ARBA00001974"/>
    </source>
</evidence>
<dbReference type="EC" id="1.6.2.2" evidence="17"/>
<feature type="binding site" evidence="16">
    <location>
        <position position="195"/>
    </location>
    <ligand>
        <name>FAD</name>
        <dbReference type="ChEBI" id="CHEBI:57692"/>
    </ligand>
</feature>
<dbReference type="PRINTS" id="PR00406">
    <property type="entry name" value="CYTB5RDTASE"/>
</dbReference>
<keyword evidence="12" id="KW-0496">Mitochondrion</keyword>
<keyword evidence="8 16" id="KW-0274">FAD</keyword>
<sequence>MPNRFQLAFLATFLSVFGALVLAAHLFTSWLASIGYPIGNLILIGLDKDAPPMSNGRVEIEKIPGQVIEFVKNFDIEEAKAYLTQEKLIELAQQPAVIAAAVVTIGSVLLVKSLLDAPGVPPLNADEWKEFPLVHTKKVSPNTAIYRFKLPSSRAVLGLPIGQHIAVTANINGKNVIRNYTPVSLPTDRGYFELLIKTYELGNISKHVTTLSPGDKLRVKGPKGNFKYVPWLTNHLGMIAGGTGIAPMIQIIRAILSNPGDTTKISLIYANVSKEDILLKAELEALLPGNEDRFTLYYVLNNPPPAWDYGVGFVTKDHIKKLLPNPNETNSKILICGPPPMVGAMKKNLEDLNYPTPNTISKQADKVFVF</sequence>
<comment type="catalytic activity">
    <reaction evidence="15">
        <text>2 Fe(3+)-[Dph3] + NADH = 2 Fe(2+)-[Dph3] + NAD(+) + H(+)</text>
        <dbReference type="Rhea" id="RHEA:71231"/>
        <dbReference type="Rhea" id="RHEA-COMP:18002"/>
        <dbReference type="Rhea" id="RHEA-COMP:18003"/>
        <dbReference type="ChEBI" id="CHEBI:15378"/>
        <dbReference type="ChEBI" id="CHEBI:29033"/>
        <dbReference type="ChEBI" id="CHEBI:29034"/>
        <dbReference type="ChEBI" id="CHEBI:57540"/>
        <dbReference type="ChEBI" id="CHEBI:57945"/>
        <dbReference type="ChEBI" id="CHEBI:83228"/>
    </reaction>
    <physiologicalReaction direction="left-to-right" evidence="15">
        <dbReference type="Rhea" id="RHEA:71232"/>
    </physiologicalReaction>
</comment>
<dbReference type="PANTHER" id="PTHR19370:SF184">
    <property type="entry name" value="NADH-CYTOCHROME B5 REDUCTASE-LIKE"/>
    <property type="match status" value="1"/>
</dbReference>
<evidence type="ECO:0000313" key="19">
    <source>
        <dbReference type="Proteomes" id="UP000541558"/>
    </source>
</evidence>
<evidence type="ECO:0000256" key="3">
    <source>
        <dbReference type="ARBA" id="ARBA00005156"/>
    </source>
</evidence>
<dbReference type="GO" id="GO:0090524">
    <property type="term" value="F:cytochrome-b5 reductase activity, acting on NADH"/>
    <property type="evidence" value="ECO:0007669"/>
    <property type="project" value="UniProtKB-EC"/>
</dbReference>
<keyword evidence="11 17" id="KW-0520">NAD</keyword>
<dbReference type="InterPro" id="IPR017938">
    <property type="entry name" value="Riboflavin_synthase-like_b-brl"/>
</dbReference>
<comment type="subcellular location">
    <subcellularLocation>
        <location evidence="2">Mitochondrion outer membrane</location>
    </subcellularLocation>
</comment>
<evidence type="ECO:0000313" key="18">
    <source>
        <dbReference type="EMBL" id="KAF5336867.1"/>
    </source>
</evidence>
<evidence type="ECO:0000256" key="17">
    <source>
        <dbReference type="RuleBase" id="RU361226"/>
    </source>
</evidence>
<dbReference type="PRINTS" id="PR00371">
    <property type="entry name" value="FPNCR"/>
</dbReference>
<dbReference type="PROSITE" id="PS51384">
    <property type="entry name" value="FAD_FR"/>
    <property type="match status" value="1"/>
</dbReference>
<dbReference type="Gene3D" id="2.40.30.10">
    <property type="entry name" value="Translation factors"/>
    <property type="match status" value="1"/>
</dbReference>
<keyword evidence="5 16" id="KW-0285">Flavoprotein</keyword>
<keyword evidence="10 17" id="KW-0560">Oxidoreductase</keyword>
<gene>
    <name evidence="18" type="ORF">D9611_003347</name>
</gene>
<evidence type="ECO:0000256" key="4">
    <source>
        <dbReference type="ARBA" id="ARBA00006105"/>
    </source>
</evidence>
<feature type="binding site" evidence="16">
    <location>
        <position position="204"/>
    </location>
    <ligand>
        <name>FAD</name>
        <dbReference type="ChEBI" id="CHEBI:57692"/>
    </ligand>
</feature>
<dbReference type="Proteomes" id="UP000541558">
    <property type="component" value="Unassembled WGS sequence"/>
</dbReference>
<dbReference type="InterPro" id="IPR001709">
    <property type="entry name" value="Flavoprot_Pyr_Nucl_cyt_Rdtase"/>
</dbReference>
<dbReference type="Pfam" id="PF00970">
    <property type="entry name" value="FAD_binding_6"/>
    <property type="match status" value="1"/>
</dbReference>
<dbReference type="OrthoDB" id="432685at2759"/>
<feature type="binding site" evidence="16">
    <location>
        <position position="180"/>
    </location>
    <ligand>
        <name>FAD</name>
        <dbReference type="ChEBI" id="CHEBI:57692"/>
    </ligand>
</feature>
<dbReference type="EMBL" id="JAACJK010000057">
    <property type="protein sequence ID" value="KAF5336867.1"/>
    <property type="molecule type" value="Genomic_DNA"/>
</dbReference>
<dbReference type="PANTHER" id="PTHR19370">
    <property type="entry name" value="NADH-CYTOCHROME B5 REDUCTASE"/>
    <property type="match status" value="1"/>
</dbReference>
<dbReference type="InterPro" id="IPR039261">
    <property type="entry name" value="FNR_nucleotide-bd"/>
</dbReference>
<organism evidence="18 19">
    <name type="scientific">Ephemerocybe angulata</name>
    <dbReference type="NCBI Taxonomy" id="980116"/>
    <lineage>
        <taxon>Eukaryota</taxon>
        <taxon>Fungi</taxon>
        <taxon>Dikarya</taxon>
        <taxon>Basidiomycota</taxon>
        <taxon>Agaricomycotina</taxon>
        <taxon>Agaricomycetes</taxon>
        <taxon>Agaricomycetidae</taxon>
        <taxon>Agaricales</taxon>
        <taxon>Agaricineae</taxon>
        <taxon>Psathyrellaceae</taxon>
        <taxon>Ephemerocybe</taxon>
    </lineage>
</organism>
<dbReference type="InterPro" id="IPR001433">
    <property type="entry name" value="OxRdtase_FAD/NAD-bd"/>
</dbReference>
<evidence type="ECO:0000256" key="14">
    <source>
        <dbReference type="ARBA" id="ARBA00047682"/>
    </source>
</evidence>
<evidence type="ECO:0000256" key="15">
    <source>
        <dbReference type="ARBA" id="ARBA00049138"/>
    </source>
</evidence>